<protein>
    <submittedName>
        <fullName evidence="1">Uncharacterized protein</fullName>
    </submittedName>
</protein>
<dbReference type="EMBL" id="SZVO01000005">
    <property type="protein sequence ID" value="TKT92123.1"/>
    <property type="molecule type" value="Genomic_DNA"/>
</dbReference>
<organism evidence="1 2">
    <name type="scientific">Dyadobacter frigoris</name>
    <dbReference type="NCBI Taxonomy" id="2576211"/>
    <lineage>
        <taxon>Bacteria</taxon>
        <taxon>Pseudomonadati</taxon>
        <taxon>Bacteroidota</taxon>
        <taxon>Cytophagia</taxon>
        <taxon>Cytophagales</taxon>
        <taxon>Spirosomataceae</taxon>
        <taxon>Dyadobacter</taxon>
    </lineage>
</organism>
<evidence type="ECO:0000313" key="2">
    <source>
        <dbReference type="Proteomes" id="UP000304900"/>
    </source>
</evidence>
<accession>A0A4V6BKT1</accession>
<gene>
    <name evidence="1" type="ORF">FDK13_13405</name>
</gene>
<dbReference type="RefSeq" id="WP_137340493.1">
    <property type="nucleotide sequence ID" value="NZ_BSQH01000006.1"/>
</dbReference>
<dbReference type="AlphaFoldDB" id="A0A4V6BKT1"/>
<proteinExistence type="predicted"/>
<reference evidence="1 2" key="1">
    <citation type="submission" date="2019-05" db="EMBL/GenBank/DDBJ databases">
        <title>Dyadobacter AR-3-8 sp. nov., isolated from arctic soil.</title>
        <authorList>
            <person name="Chaudhary D.K."/>
        </authorList>
    </citation>
    <scope>NUCLEOTIDE SEQUENCE [LARGE SCALE GENOMIC DNA]</scope>
    <source>
        <strain evidence="1 2">AR-3-8</strain>
    </source>
</reference>
<comment type="caution">
    <text evidence="1">The sequence shown here is derived from an EMBL/GenBank/DDBJ whole genome shotgun (WGS) entry which is preliminary data.</text>
</comment>
<dbReference type="Proteomes" id="UP000304900">
    <property type="component" value="Unassembled WGS sequence"/>
</dbReference>
<sequence length="84" mass="9455">MEIKNVGVKQRRNLRIDAQKQLASTIIEFMSSGVSFDNYELEAIISFGNAKSIYPVGRAQSLNAELEFEVRFNAKLLVGNARTF</sequence>
<name>A0A4V6BKT1_9BACT</name>
<evidence type="ECO:0000313" key="1">
    <source>
        <dbReference type="EMBL" id="TKT92123.1"/>
    </source>
</evidence>
<keyword evidence="2" id="KW-1185">Reference proteome</keyword>